<gene>
    <name evidence="1" type="ORF">N8T08_000993</name>
</gene>
<protein>
    <submittedName>
        <fullName evidence="1">Uncharacterized protein</fullName>
    </submittedName>
</protein>
<reference evidence="1 2" key="1">
    <citation type="journal article" date="2023" name="ACS Omega">
        <title>Identification of the Neoaspergillic Acid Biosynthesis Gene Cluster by Establishing an In Vitro CRISPR-Ribonucleoprotein Genetic System in Aspergillus melleus.</title>
        <authorList>
            <person name="Yuan B."/>
            <person name="Grau M.F."/>
            <person name="Murata R.M."/>
            <person name="Torok T."/>
            <person name="Venkateswaran K."/>
            <person name="Stajich J.E."/>
            <person name="Wang C.C.C."/>
        </authorList>
    </citation>
    <scope>NUCLEOTIDE SEQUENCE [LARGE SCALE GENOMIC DNA]</scope>
    <source>
        <strain evidence="1 2">IMV 1140</strain>
    </source>
</reference>
<sequence>MTTSTPFSSSATPILLLKTKSSPADGYEEFFSTHNYNPAFIPVLEHHFHEPNLQSVRQLFESGALNPGSERKYGGLIFTSQRAVEGFANMLKSLDNSITTPASHSLPLYTVGPATSRSLTTLRDAHLPHATIYGAECGTGEVLAHFILQHYPTFTSSDSNSNHPTATEPTTPSNGLKPLLFLVGEQRRDIIPKTLMGAPPDRRIHVDELIVYETGVMASFEREFSTAVTAAREYLGADREDAGGRAVWVVVFSPTGCDAMVRVLDLAGNGNGNGDRVKDKRERIFVATIGPTTRDHLREKFGVEADVCAEKPSPEGVGEGIQRFMMR</sequence>
<evidence type="ECO:0000313" key="1">
    <source>
        <dbReference type="EMBL" id="KAK1147651.1"/>
    </source>
</evidence>
<proteinExistence type="predicted"/>
<dbReference type="EMBL" id="JAOPJF010000011">
    <property type="protein sequence ID" value="KAK1147651.1"/>
    <property type="molecule type" value="Genomic_DNA"/>
</dbReference>
<comment type="caution">
    <text evidence="1">The sequence shown here is derived from an EMBL/GenBank/DDBJ whole genome shotgun (WGS) entry which is preliminary data.</text>
</comment>
<organism evidence="1 2">
    <name type="scientific">Aspergillus melleus</name>
    <dbReference type="NCBI Taxonomy" id="138277"/>
    <lineage>
        <taxon>Eukaryota</taxon>
        <taxon>Fungi</taxon>
        <taxon>Dikarya</taxon>
        <taxon>Ascomycota</taxon>
        <taxon>Pezizomycotina</taxon>
        <taxon>Eurotiomycetes</taxon>
        <taxon>Eurotiomycetidae</taxon>
        <taxon>Eurotiales</taxon>
        <taxon>Aspergillaceae</taxon>
        <taxon>Aspergillus</taxon>
        <taxon>Aspergillus subgen. Circumdati</taxon>
    </lineage>
</organism>
<dbReference type="Proteomes" id="UP001177260">
    <property type="component" value="Unassembled WGS sequence"/>
</dbReference>
<accession>A0ACC3BAR4</accession>
<name>A0ACC3BAR4_9EURO</name>
<evidence type="ECO:0000313" key="2">
    <source>
        <dbReference type="Proteomes" id="UP001177260"/>
    </source>
</evidence>
<keyword evidence="2" id="KW-1185">Reference proteome</keyword>